<proteinExistence type="predicted"/>
<dbReference type="AlphaFoldDB" id="A0AAI8Z2K1"/>
<feature type="region of interest" description="Disordered" evidence="1">
    <location>
        <begin position="62"/>
        <end position="84"/>
    </location>
</feature>
<feature type="region of interest" description="Disordered" evidence="1">
    <location>
        <begin position="1"/>
        <end position="32"/>
    </location>
</feature>
<accession>A0AAI8Z2K1</accession>
<sequence length="513" mass="57022">MNTVIVLDAPNRPRRQQNAGEQNDRILELPDSNDPSVLRKIVRRQAALASAQSRKDTIAALRSKRGRRHGPNRDAKERSTEVPVSAQDIVAKEKASPTTLEVGRRQIDPFSILPIDFNAIKDPNLLHSLFTFCTDVVAPLMDLRLPIRPELTGGQCFTWKISLPATALSSPPSFWALVMGASCAVSLWQFKHPTESPIVMTLRHKTIECVNKELACMKDPNPDLGLLGAIALLGAYERTWGTREAWKAHQKGMKTLSAFIGKAGGQTEMATAIFAFSEEDNVREETPELELTSDDGSGFVKMRKVTYLNVSLSKHVLACGEIDSATDIVEKAEMIRNTAQGLLLFRATSNLTDIMAIDPARDRDGDRLNLVMHLILQSAGVSMLQFLCGEGEEASIATIDIPSMCKQAVELAKDVSKAQLYDEILLWSMMTICALNRVSADDGLDTIGVLAHRLDMESLSSGAWERFLRTFVFLESARQQYEQLWYRVMLLRDRQLLQSSEENELADYTCAAQ</sequence>
<evidence type="ECO:0000313" key="2">
    <source>
        <dbReference type="EMBL" id="CAK4031279.1"/>
    </source>
</evidence>
<gene>
    <name evidence="2" type="ORF">LECACI_7A006437</name>
</gene>
<dbReference type="EMBL" id="CAVMBE010000046">
    <property type="protein sequence ID" value="CAK4031279.1"/>
    <property type="molecule type" value="Genomic_DNA"/>
</dbReference>
<evidence type="ECO:0000313" key="3">
    <source>
        <dbReference type="Proteomes" id="UP001296104"/>
    </source>
</evidence>
<name>A0AAI8Z2K1_9PEZI</name>
<comment type="caution">
    <text evidence="2">The sequence shown here is derived from an EMBL/GenBank/DDBJ whole genome shotgun (WGS) entry which is preliminary data.</text>
</comment>
<keyword evidence="3" id="KW-1185">Reference proteome</keyword>
<evidence type="ECO:0000256" key="1">
    <source>
        <dbReference type="SAM" id="MobiDB-lite"/>
    </source>
</evidence>
<protein>
    <submittedName>
        <fullName evidence="2">Uncharacterized protein</fullName>
    </submittedName>
</protein>
<reference evidence="2" key="1">
    <citation type="submission" date="2023-11" db="EMBL/GenBank/DDBJ databases">
        <authorList>
            <person name="Alioto T."/>
            <person name="Alioto T."/>
            <person name="Gomez Garrido J."/>
        </authorList>
    </citation>
    <scope>NUCLEOTIDE SEQUENCE</scope>
</reference>
<organism evidence="2 3">
    <name type="scientific">Lecanosticta acicola</name>
    <dbReference type="NCBI Taxonomy" id="111012"/>
    <lineage>
        <taxon>Eukaryota</taxon>
        <taxon>Fungi</taxon>
        <taxon>Dikarya</taxon>
        <taxon>Ascomycota</taxon>
        <taxon>Pezizomycotina</taxon>
        <taxon>Dothideomycetes</taxon>
        <taxon>Dothideomycetidae</taxon>
        <taxon>Mycosphaerellales</taxon>
        <taxon>Mycosphaerellaceae</taxon>
        <taxon>Lecanosticta</taxon>
    </lineage>
</organism>
<dbReference type="Proteomes" id="UP001296104">
    <property type="component" value="Unassembled WGS sequence"/>
</dbReference>
<feature type="compositionally biased region" description="Basic and acidic residues" evidence="1">
    <location>
        <begin position="71"/>
        <end position="80"/>
    </location>
</feature>